<feature type="transmembrane region" description="Helical" evidence="1">
    <location>
        <begin position="97"/>
        <end position="115"/>
    </location>
</feature>
<reference evidence="2 3" key="1">
    <citation type="submission" date="2019-11" db="EMBL/GenBank/DDBJ databases">
        <title>Identification of a novel strain.</title>
        <authorList>
            <person name="Xu Q."/>
            <person name="Wang G."/>
        </authorList>
    </citation>
    <scope>NUCLEOTIDE SEQUENCE [LARGE SCALE GENOMIC DNA]</scope>
    <source>
        <strain evidence="3">xq</strain>
    </source>
</reference>
<evidence type="ECO:0000313" key="3">
    <source>
        <dbReference type="Proteomes" id="UP000440694"/>
    </source>
</evidence>
<dbReference type="InterPro" id="IPR005325">
    <property type="entry name" value="DUF308_memb"/>
</dbReference>
<organism evidence="2 3">
    <name type="scientific">Hyphomicrobium album</name>
    <dbReference type="NCBI Taxonomy" id="2665159"/>
    <lineage>
        <taxon>Bacteria</taxon>
        <taxon>Pseudomonadati</taxon>
        <taxon>Pseudomonadota</taxon>
        <taxon>Alphaproteobacteria</taxon>
        <taxon>Hyphomicrobiales</taxon>
        <taxon>Hyphomicrobiaceae</taxon>
        <taxon>Hyphomicrobium</taxon>
    </lineage>
</organism>
<feature type="transmembrane region" description="Helical" evidence="1">
    <location>
        <begin position="179"/>
        <end position="200"/>
    </location>
</feature>
<evidence type="ECO:0000256" key="1">
    <source>
        <dbReference type="SAM" id="Phobius"/>
    </source>
</evidence>
<protein>
    <recommendedName>
        <fullName evidence="4">HdeD family acid-resistance protein</fullName>
    </recommendedName>
</protein>
<keyword evidence="1" id="KW-0812">Transmembrane</keyword>
<evidence type="ECO:0000313" key="2">
    <source>
        <dbReference type="EMBL" id="MTD93516.1"/>
    </source>
</evidence>
<evidence type="ECO:0008006" key="4">
    <source>
        <dbReference type="Google" id="ProtNLM"/>
    </source>
</evidence>
<comment type="caution">
    <text evidence="2">The sequence shown here is derived from an EMBL/GenBank/DDBJ whole genome shotgun (WGS) entry which is preliminary data.</text>
</comment>
<keyword evidence="1" id="KW-1133">Transmembrane helix</keyword>
<dbReference type="Pfam" id="PF03729">
    <property type="entry name" value="DUF308"/>
    <property type="match status" value="1"/>
</dbReference>
<dbReference type="PANTHER" id="PTHR34989">
    <property type="entry name" value="PROTEIN HDED"/>
    <property type="match status" value="1"/>
</dbReference>
<keyword evidence="3" id="KW-1185">Reference proteome</keyword>
<dbReference type="EMBL" id="WMBQ01000001">
    <property type="protein sequence ID" value="MTD93516.1"/>
    <property type="molecule type" value="Genomic_DNA"/>
</dbReference>
<dbReference type="Proteomes" id="UP000440694">
    <property type="component" value="Unassembled WGS sequence"/>
</dbReference>
<dbReference type="GO" id="GO:0005886">
    <property type="term" value="C:plasma membrane"/>
    <property type="evidence" value="ECO:0007669"/>
    <property type="project" value="TreeGrafter"/>
</dbReference>
<proteinExistence type="predicted"/>
<dbReference type="InterPro" id="IPR052712">
    <property type="entry name" value="Acid_resist_chaperone_HdeD"/>
</dbReference>
<feature type="transmembrane region" description="Helical" evidence="1">
    <location>
        <begin position="45"/>
        <end position="63"/>
    </location>
</feature>
<dbReference type="PANTHER" id="PTHR34989:SF1">
    <property type="entry name" value="PROTEIN HDED"/>
    <property type="match status" value="1"/>
</dbReference>
<feature type="transmembrane region" description="Helical" evidence="1">
    <location>
        <begin position="153"/>
        <end position="172"/>
    </location>
</feature>
<keyword evidence="1" id="KW-0472">Membrane</keyword>
<name>A0A6I3KH80_9HYPH</name>
<feature type="transmembrane region" description="Helical" evidence="1">
    <location>
        <begin position="70"/>
        <end position="91"/>
    </location>
</feature>
<feature type="transmembrane region" description="Helical" evidence="1">
    <location>
        <begin position="122"/>
        <end position="141"/>
    </location>
</feature>
<sequence>MPGLPALPWLGQFRSGRNAMAQPTPDSRPGQMIFAALAKKNDRLYWGGVAMAIVGALALLFPFGATLAIAIMAGWLLILAGAVTIADAFTVEGTGPFFGQLLIGLLKLVLGIYLVRHPDVSMVLLTLLLAAVFVIDGAAQLAMAFELRPVDGWGWLLLAGIVAIAVGILLAAELDAMSQITLGILLGVSFLTSGLARIAVSHRLTAMAKGR</sequence>
<dbReference type="AlphaFoldDB" id="A0A6I3KH80"/>
<gene>
    <name evidence="2" type="ORF">GIW81_04105</name>
</gene>
<accession>A0A6I3KH80</accession>